<evidence type="ECO:0000313" key="2">
    <source>
        <dbReference type="EMBL" id="MBY82360.1"/>
    </source>
</evidence>
<gene>
    <name evidence="2" type="ORF">g.140672</name>
</gene>
<accession>A0A2S2QXX8</accession>
<name>A0A2S2QXX8_9HEMI</name>
<protein>
    <recommendedName>
        <fullName evidence="3">DUF4806 domain-containing protein</fullName>
    </recommendedName>
</protein>
<evidence type="ECO:0000256" key="1">
    <source>
        <dbReference type="SAM" id="MobiDB-lite"/>
    </source>
</evidence>
<proteinExistence type="predicted"/>
<reference evidence="2" key="1">
    <citation type="submission" date="2018-04" db="EMBL/GenBank/DDBJ databases">
        <title>Transcriptome assembly of Sipha flava.</title>
        <authorList>
            <person name="Scully E.D."/>
            <person name="Geib S.M."/>
            <person name="Palmer N.A."/>
            <person name="Koch K."/>
            <person name="Bradshaw J."/>
            <person name="Heng-Moss T."/>
            <person name="Sarath G."/>
        </authorList>
    </citation>
    <scope>NUCLEOTIDE SEQUENCE</scope>
</reference>
<dbReference type="EMBL" id="GGMS01013157">
    <property type="protein sequence ID" value="MBY82360.1"/>
    <property type="molecule type" value="Transcribed_RNA"/>
</dbReference>
<dbReference type="OrthoDB" id="6609483at2759"/>
<organism evidence="2">
    <name type="scientific">Sipha flava</name>
    <name type="common">yellow sugarcane aphid</name>
    <dbReference type="NCBI Taxonomy" id="143950"/>
    <lineage>
        <taxon>Eukaryota</taxon>
        <taxon>Metazoa</taxon>
        <taxon>Ecdysozoa</taxon>
        <taxon>Arthropoda</taxon>
        <taxon>Hexapoda</taxon>
        <taxon>Insecta</taxon>
        <taxon>Pterygota</taxon>
        <taxon>Neoptera</taxon>
        <taxon>Paraneoptera</taxon>
        <taxon>Hemiptera</taxon>
        <taxon>Sternorrhyncha</taxon>
        <taxon>Aphidomorpha</taxon>
        <taxon>Aphidoidea</taxon>
        <taxon>Aphididae</taxon>
        <taxon>Sipha</taxon>
    </lineage>
</organism>
<sequence>MARWEVVLFYKDNSIEAVPDIWFKKGFCAWPKSSKNVKQLIKNRYKPNKSDFIYYPARTLGTKNFATLTEAQAKLPRAAINSDLSTEDKLIKEKKKKLSSCGLKSAKNAPPLYTEVCSRNPTTLMQSKSSSVFSNKNFGLSLEGENDFTHLESLVVKDHAGSISDVQDDSDDDPNWENKFSGDDSSLESNNIQHETNVVLFSPNTQTWKVNALNETECTKLELNNQGPFKSPGKWNISSVSNDKIKLANVTRALDLDENSKIVIDESTSDVGTSKSTNMSFNVNANTFMSSHDFQKFVFTSLTHFKYDISAMMHIIKDTNEKVQALISQSNGNHFDSALSLKQSSLDLNMFPITTENQLMDIEKKIDDDINFKNELVIL</sequence>
<feature type="compositionally biased region" description="Acidic residues" evidence="1">
    <location>
        <begin position="166"/>
        <end position="175"/>
    </location>
</feature>
<evidence type="ECO:0008006" key="3">
    <source>
        <dbReference type="Google" id="ProtNLM"/>
    </source>
</evidence>
<dbReference type="AlphaFoldDB" id="A0A2S2QXX8"/>
<feature type="region of interest" description="Disordered" evidence="1">
    <location>
        <begin position="163"/>
        <end position="188"/>
    </location>
</feature>